<accession>G7K7S9</accession>
<evidence type="ECO:0000313" key="3">
    <source>
        <dbReference type="EnsemblPlants" id="AET00125"/>
    </source>
</evidence>
<dbReference type="EnsemblPlants" id="AET00125">
    <property type="protein sequence ID" value="AET00125"/>
    <property type="gene ID" value="MTR_5g088590"/>
</dbReference>
<dbReference type="Gene3D" id="3.10.20.90">
    <property type="entry name" value="Phosphatidylinositol 3-kinase Catalytic Subunit, Chain A, domain 1"/>
    <property type="match status" value="1"/>
</dbReference>
<proteinExistence type="predicted"/>
<protein>
    <submittedName>
        <fullName evidence="2">PB1-UP2 domain protein</fullName>
    </submittedName>
</protein>
<reference evidence="2 4" key="1">
    <citation type="journal article" date="2011" name="Nature">
        <title>The Medicago genome provides insight into the evolution of rhizobial symbioses.</title>
        <authorList>
            <person name="Young N.D."/>
            <person name="Debelle F."/>
            <person name="Oldroyd G.E."/>
            <person name="Geurts R."/>
            <person name="Cannon S.B."/>
            <person name="Udvardi M.K."/>
            <person name="Benedito V.A."/>
            <person name="Mayer K.F."/>
            <person name="Gouzy J."/>
            <person name="Schoof H."/>
            <person name="Van de Peer Y."/>
            <person name="Proost S."/>
            <person name="Cook D.R."/>
            <person name="Meyers B.C."/>
            <person name="Spannagl M."/>
            <person name="Cheung F."/>
            <person name="De Mita S."/>
            <person name="Krishnakumar V."/>
            <person name="Gundlach H."/>
            <person name="Zhou S."/>
            <person name="Mudge J."/>
            <person name="Bharti A.K."/>
            <person name="Murray J.D."/>
            <person name="Naoumkina M.A."/>
            <person name="Rosen B."/>
            <person name="Silverstein K.A."/>
            <person name="Tang H."/>
            <person name="Rombauts S."/>
            <person name="Zhao P.X."/>
            <person name="Zhou P."/>
            <person name="Barbe V."/>
            <person name="Bardou P."/>
            <person name="Bechner M."/>
            <person name="Bellec A."/>
            <person name="Berger A."/>
            <person name="Berges H."/>
            <person name="Bidwell S."/>
            <person name="Bisseling T."/>
            <person name="Choisne N."/>
            <person name="Couloux A."/>
            <person name="Denny R."/>
            <person name="Deshpande S."/>
            <person name="Dai X."/>
            <person name="Doyle J.J."/>
            <person name="Dudez A.M."/>
            <person name="Farmer A.D."/>
            <person name="Fouteau S."/>
            <person name="Franken C."/>
            <person name="Gibelin C."/>
            <person name="Gish J."/>
            <person name="Goldstein S."/>
            <person name="Gonzalez A.J."/>
            <person name="Green P.J."/>
            <person name="Hallab A."/>
            <person name="Hartog M."/>
            <person name="Hua A."/>
            <person name="Humphray S.J."/>
            <person name="Jeong D.H."/>
            <person name="Jing Y."/>
            <person name="Jocker A."/>
            <person name="Kenton S.M."/>
            <person name="Kim D.J."/>
            <person name="Klee K."/>
            <person name="Lai H."/>
            <person name="Lang C."/>
            <person name="Lin S."/>
            <person name="Macmil S.L."/>
            <person name="Magdelenat G."/>
            <person name="Matthews L."/>
            <person name="McCorrison J."/>
            <person name="Monaghan E.L."/>
            <person name="Mun J.H."/>
            <person name="Najar F.Z."/>
            <person name="Nicholson C."/>
            <person name="Noirot C."/>
            <person name="O'Bleness M."/>
            <person name="Paule C.R."/>
            <person name="Poulain J."/>
            <person name="Prion F."/>
            <person name="Qin B."/>
            <person name="Qu C."/>
            <person name="Retzel E.F."/>
            <person name="Riddle C."/>
            <person name="Sallet E."/>
            <person name="Samain S."/>
            <person name="Samson N."/>
            <person name="Sanders I."/>
            <person name="Saurat O."/>
            <person name="Scarpelli C."/>
            <person name="Schiex T."/>
            <person name="Segurens B."/>
            <person name="Severin A.J."/>
            <person name="Sherrier D.J."/>
            <person name="Shi R."/>
            <person name="Sims S."/>
            <person name="Singer S.R."/>
            <person name="Sinharoy S."/>
            <person name="Sterck L."/>
            <person name="Viollet A."/>
            <person name="Wang B.B."/>
            <person name="Wang K."/>
            <person name="Wang M."/>
            <person name="Wang X."/>
            <person name="Warfsmann J."/>
            <person name="Weissenbach J."/>
            <person name="White D.D."/>
            <person name="White J.D."/>
            <person name="Wiley G.B."/>
            <person name="Wincker P."/>
            <person name="Xing Y."/>
            <person name="Yang L."/>
            <person name="Yao Z."/>
            <person name="Ying F."/>
            <person name="Zhai J."/>
            <person name="Zhou L."/>
            <person name="Zuber A."/>
            <person name="Denarie J."/>
            <person name="Dixon R.A."/>
            <person name="May G.D."/>
            <person name="Schwartz D.C."/>
            <person name="Rogers J."/>
            <person name="Quetier F."/>
            <person name="Town C.D."/>
            <person name="Roe B.A."/>
        </authorList>
    </citation>
    <scope>NUCLEOTIDE SEQUENCE [LARGE SCALE GENOMIC DNA]</scope>
    <source>
        <strain evidence="2">A17</strain>
        <strain evidence="3 4">cv. Jemalong A17</strain>
    </source>
</reference>
<dbReference type="AlphaFoldDB" id="G7K7S9"/>
<dbReference type="KEGG" id="mtr:11424558"/>
<dbReference type="OrthoDB" id="1938580at2759"/>
<reference evidence="2 4" key="2">
    <citation type="journal article" date="2014" name="BMC Genomics">
        <title>An improved genome release (version Mt4.0) for the model legume Medicago truncatula.</title>
        <authorList>
            <person name="Tang H."/>
            <person name="Krishnakumar V."/>
            <person name="Bidwell S."/>
            <person name="Rosen B."/>
            <person name="Chan A."/>
            <person name="Zhou S."/>
            <person name="Gentzbittel L."/>
            <person name="Childs K.L."/>
            <person name="Yandell M."/>
            <person name="Gundlach H."/>
            <person name="Mayer K.F."/>
            <person name="Schwartz D.C."/>
            <person name="Town C.D."/>
        </authorList>
    </citation>
    <scope>GENOME REANNOTATION</scope>
    <source>
        <strain evidence="3 4">cv. Jemalong A17</strain>
    </source>
</reference>
<dbReference type="InterPro" id="IPR053198">
    <property type="entry name" value="Gynoecium_Dev_Regulator"/>
</dbReference>
<dbReference type="HOGENOM" id="CLU_1247001_0_0_1"/>
<dbReference type="PANTHER" id="PTHR31066:SF85">
    <property type="entry name" value="OS02G0809100 PROTEIN"/>
    <property type="match status" value="1"/>
</dbReference>
<evidence type="ECO:0000313" key="2">
    <source>
        <dbReference type="EMBL" id="AET00125.1"/>
    </source>
</evidence>
<reference evidence="3" key="3">
    <citation type="submission" date="2015-04" db="UniProtKB">
        <authorList>
            <consortium name="EnsemblPlants"/>
        </authorList>
    </citation>
    <scope>IDENTIFICATION</scope>
    <source>
        <strain evidence="3">cv. Jemalong A17</strain>
    </source>
</reference>
<sequence>MERVKLMITYGGEIQPRLTALHDHRRYSYIGGDNKIITVDRNINFSDLMAKLSSFMVSNVCFKYQLLGEDFDALIPVYNEEDLNHMMFEYDRMCHFSRKPAWLRVFLFPVPVNNNKASFDSLASAIKLKQFSVNSLNSVHVPPVEDLSPLTTPPPPQSTRSQIEFPKTSLDFAPKDTVTKTKMKQFHGLHIVNDEFEDILKLFLKRNFSKKKEFHGLHIVNDEFEDILQLF</sequence>
<feature type="domain" description="PB1" evidence="1">
    <location>
        <begin position="22"/>
        <end position="110"/>
    </location>
</feature>
<dbReference type="Pfam" id="PF00564">
    <property type="entry name" value="PB1"/>
    <property type="match status" value="1"/>
</dbReference>
<dbReference type="PaxDb" id="3880-AET00125"/>
<dbReference type="SMART" id="SM00666">
    <property type="entry name" value="PB1"/>
    <property type="match status" value="1"/>
</dbReference>
<dbReference type="Proteomes" id="UP000002051">
    <property type="component" value="Chromosome 5"/>
</dbReference>
<dbReference type="eggNOG" id="ENOG502QUUM">
    <property type="taxonomic scope" value="Eukaryota"/>
</dbReference>
<organism evidence="2 4">
    <name type="scientific">Medicago truncatula</name>
    <name type="common">Barrel medic</name>
    <name type="synonym">Medicago tribuloides</name>
    <dbReference type="NCBI Taxonomy" id="3880"/>
    <lineage>
        <taxon>Eukaryota</taxon>
        <taxon>Viridiplantae</taxon>
        <taxon>Streptophyta</taxon>
        <taxon>Embryophyta</taxon>
        <taxon>Tracheophyta</taxon>
        <taxon>Spermatophyta</taxon>
        <taxon>Magnoliopsida</taxon>
        <taxon>eudicotyledons</taxon>
        <taxon>Gunneridae</taxon>
        <taxon>Pentapetalae</taxon>
        <taxon>rosids</taxon>
        <taxon>fabids</taxon>
        <taxon>Fabales</taxon>
        <taxon>Fabaceae</taxon>
        <taxon>Papilionoideae</taxon>
        <taxon>50 kb inversion clade</taxon>
        <taxon>NPAAA clade</taxon>
        <taxon>Hologalegina</taxon>
        <taxon>IRL clade</taxon>
        <taxon>Trifolieae</taxon>
        <taxon>Medicago</taxon>
    </lineage>
</organism>
<evidence type="ECO:0000313" key="4">
    <source>
        <dbReference type="Proteomes" id="UP000002051"/>
    </source>
</evidence>
<name>G7K7S9_MEDTR</name>
<dbReference type="InterPro" id="IPR000270">
    <property type="entry name" value="PB1_dom"/>
</dbReference>
<evidence type="ECO:0000259" key="1">
    <source>
        <dbReference type="SMART" id="SM00666"/>
    </source>
</evidence>
<keyword evidence="4" id="KW-1185">Reference proteome</keyword>
<gene>
    <name evidence="3" type="primary">11424558</name>
    <name evidence="2" type="ordered locus">MTR_5g088590</name>
</gene>
<dbReference type="EMBL" id="CM001221">
    <property type="protein sequence ID" value="AET00125.1"/>
    <property type="molecule type" value="Genomic_DNA"/>
</dbReference>
<dbReference type="SUPFAM" id="SSF54277">
    <property type="entry name" value="CAD &amp; PB1 domains"/>
    <property type="match status" value="1"/>
</dbReference>
<dbReference type="STRING" id="3880.G7K7S9"/>
<dbReference type="PANTHER" id="PTHR31066">
    <property type="entry name" value="OS05G0427100 PROTEIN-RELATED"/>
    <property type="match status" value="1"/>
</dbReference>
<dbReference type="CDD" id="cd06410">
    <property type="entry name" value="PB1_UP2"/>
    <property type="match status" value="1"/>
</dbReference>